<dbReference type="EMBL" id="OFSM01000015">
    <property type="protein sequence ID" value="SOY30388.1"/>
    <property type="molecule type" value="Genomic_DNA"/>
</dbReference>
<dbReference type="OrthoDB" id="9762883at2"/>
<dbReference type="Gene3D" id="3.40.710.10">
    <property type="entry name" value="DD-peptidase/beta-lactamase superfamily"/>
    <property type="match status" value="1"/>
</dbReference>
<evidence type="ECO:0000313" key="5">
    <source>
        <dbReference type="EMBL" id="SOY30388.1"/>
    </source>
</evidence>
<sequence length="626" mass="70442">MADFGIRFFLCNIFICIIIGFLIIVKRAFKNYLTSRMQFNIWFLLLGILAVPFVPFRPASFTQVLALFCPWKNAVSSNKGTIAEGILNPNTSGAVNQMHDFALSVSRETPSMIGLVLCGIWLVGILAMILFVIKSVSRLNAMKKSALPLQNRTIRILYHNCLRELNIKRKIPIYSTAFLKSPVIVGLFNPRIYLPIHLIPDFQIHAEGHTGIPKGCFNAADMRYMLLHELQHYRHKDALAGFFMNLFGVLYWCNPCVWYALKEMRNDREVACDTSVLNLLDESDYEDYGNTLINFAEKVSLTPFPLAFVSESNAVGISGSMKQMQQRIVNISSYKKPSVFRKLKGFTVFVTIGVILSGLAPMLSTYAAEQSRYQWNIPSDKVSAIDLSAWFGGYKGSFVLYDLNGDTWKVYDMEQATLRTAPDSTYKIYDALFGLEEGVIAPDDSFMAWDGTNHPFEAWNGNQDLLSAMQSSVNWYFEEIDKQIGSSAIQDYIRKIGYGNEIVNANLSTYWMQDALKISPVEQVELLTALHNNRFDFAPENINAVKKSICLFSSENFSSEGKNFYGKTGTGRIDGQDVNGWFVGLLETDGNTYFFATNIQAAENATGSKASEISLSILSHMGIWKE</sequence>
<evidence type="ECO:0000259" key="3">
    <source>
        <dbReference type="Pfam" id="PF00905"/>
    </source>
</evidence>
<proteinExistence type="inferred from homology"/>
<dbReference type="PANTHER" id="PTHR34978">
    <property type="entry name" value="POSSIBLE SENSOR-TRANSDUCER PROTEIN BLAR"/>
    <property type="match status" value="1"/>
</dbReference>
<feature type="transmembrane region" description="Helical" evidence="2">
    <location>
        <begin position="345"/>
        <end position="368"/>
    </location>
</feature>
<feature type="transmembrane region" description="Helical" evidence="2">
    <location>
        <begin position="238"/>
        <end position="261"/>
    </location>
</feature>
<dbReference type="Pfam" id="PF00905">
    <property type="entry name" value="Transpeptidase"/>
    <property type="match status" value="1"/>
</dbReference>
<feature type="transmembrane region" description="Helical" evidence="2">
    <location>
        <begin position="6"/>
        <end position="25"/>
    </location>
</feature>
<dbReference type="InterPro" id="IPR012338">
    <property type="entry name" value="Beta-lactam/transpept-like"/>
</dbReference>
<dbReference type="GO" id="GO:0008658">
    <property type="term" value="F:penicillin binding"/>
    <property type="evidence" value="ECO:0007669"/>
    <property type="project" value="InterPro"/>
</dbReference>
<dbReference type="CDD" id="cd07341">
    <property type="entry name" value="M56_BlaR1_MecR1_like"/>
    <property type="match status" value="1"/>
</dbReference>
<comment type="similarity">
    <text evidence="1">Belongs to the peptidase M56 family.</text>
</comment>
<feature type="domain" description="Peptidase M56" evidence="4">
    <location>
        <begin position="9"/>
        <end position="304"/>
    </location>
</feature>
<gene>
    <name evidence="5" type="primary">blaR1_8</name>
    <name evidence="5" type="ORF">AMURIS_03115</name>
</gene>
<protein>
    <submittedName>
        <fullName evidence="5">Regulatory protein BlaR1</fullName>
    </submittedName>
</protein>
<feature type="transmembrane region" description="Helical" evidence="2">
    <location>
        <begin position="171"/>
        <end position="188"/>
    </location>
</feature>
<dbReference type="RefSeq" id="WP_103240417.1">
    <property type="nucleotide sequence ID" value="NZ_JANJZD010000015.1"/>
</dbReference>
<keyword evidence="2" id="KW-0812">Transmembrane</keyword>
<reference evidence="5 6" key="1">
    <citation type="submission" date="2018-01" db="EMBL/GenBank/DDBJ databases">
        <authorList>
            <person name="Gaut B.S."/>
            <person name="Morton B.R."/>
            <person name="Clegg M.T."/>
            <person name="Duvall M.R."/>
        </authorList>
    </citation>
    <scope>NUCLEOTIDE SEQUENCE [LARGE SCALE GENOMIC DNA]</scope>
    <source>
        <strain evidence="5">GP69</strain>
    </source>
</reference>
<keyword evidence="2" id="KW-0472">Membrane</keyword>
<keyword evidence="2" id="KW-1133">Transmembrane helix</keyword>
<dbReference type="PANTHER" id="PTHR34978:SF3">
    <property type="entry name" value="SLR0241 PROTEIN"/>
    <property type="match status" value="1"/>
</dbReference>
<accession>A0A2K4ZIT6</accession>
<keyword evidence="6" id="KW-1185">Reference proteome</keyword>
<dbReference type="Proteomes" id="UP000236311">
    <property type="component" value="Unassembled WGS sequence"/>
</dbReference>
<feature type="transmembrane region" description="Helical" evidence="2">
    <location>
        <begin position="37"/>
        <end position="56"/>
    </location>
</feature>
<dbReference type="InterPro" id="IPR001460">
    <property type="entry name" value="PCN-bd_Tpept"/>
</dbReference>
<dbReference type="Pfam" id="PF05569">
    <property type="entry name" value="Peptidase_M56"/>
    <property type="match status" value="1"/>
</dbReference>
<name>A0A2K4ZIT6_9FIRM</name>
<dbReference type="SUPFAM" id="SSF56601">
    <property type="entry name" value="beta-lactamase/transpeptidase-like"/>
    <property type="match status" value="1"/>
</dbReference>
<evidence type="ECO:0000256" key="2">
    <source>
        <dbReference type="SAM" id="Phobius"/>
    </source>
</evidence>
<evidence type="ECO:0000259" key="4">
    <source>
        <dbReference type="Pfam" id="PF05569"/>
    </source>
</evidence>
<feature type="domain" description="Penicillin-binding protein transpeptidase" evidence="3">
    <location>
        <begin position="416"/>
        <end position="617"/>
    </location>
</feature>
<feature type="transmembrane region" description="Helical" evidence="2">
    <location>
        <begin position="112"/>
        <end position="133"/>
    </location>
</feature>
<dbReference type="InterPro" id="IPR052173">
    <property type="entry name" value="Beta-lactam_resp_regulator"/>
</dbReference>
<dbReference type="AlphaFoldDB" id="A0A2K4ZIT6"/>
<dbReference type="NCBIfam" id="NF000326">
    <property type="entry name" value="blaR1_generic"/>
    <property type="match status" value="1"/>
</dbReference>
<organism evidence="5 6">
    <name type="scientific">Acetatifactor muris</name>
    <dbReference type="NCBI Taxonomy" id="879566"/>
    <lineage>
        <taxon>Bacteria</taxon>
        <taxon>Bacillati</taxon>
        <taxon>Bacillota</taxon>
        <taxon>Clostridia</taxon>
        <taxon>Lachnospirales</taxon>
        <taxon>Lachnospiraceae</taxon>
        <taxon>Acetatifactor</taxon>
    </lineage>
</organism>
<evidence type="ECO:0000256" key="1">
    <source>
        <dbReference type="ARBA" id="ARBA00011075"/>
    </source>
</evidence>
<dbReference type="InterPro" id="IPR008756">
    <property type="entry name" value="Peptidase_M56"/>
</dbReference>
<evidence type="ECO:0000313" key="6">
    <source>
        <dbReference type="Proteomes" id="UP000236311"/>
    </source>
</evidence>